<organism evidence="1 2">
    <name type="scientific">Evansella cellulosilytica (strain ATCC 21833 / DSM 2522 / FERM P-1141 / JCM 9156 / N-4)</name>
    <name type="common">Bacillus cellulosilyticus</name>
    <dbReference type="NCBI Taxonomy" id="649639"/>
    <lineage>
        <taxon>Bacteria</taxon>
        <taxon>Bacillati</taxon>
        <taxon>Bacillota</taxon>
        <taxon>Bacilli</taxon>
        <taxon>Bacillales</taxon>
        <taxon>Bacillaceae</taxon>
        <taxon>Evansella</taxon>
    </lineage>
</organism>
<gene>
    <name evidence="1" type="ordered locus">Bcell_1017</name>
</gene>
<protein>
    <submittedName>
        <fullName evidence="1">Uncharacterized protein</fullName>
    </submittedName>
</protein>
<dbReference type="RefSeq" id="WP_013487631.1">
    <property type="nucleotide sequence ID" value="NC_014829.1"/>
</dbReference>
<dbReference type="Proteomes" id="UP000001401">
    <property type="component" value="Chromosome"/>
</dbReference>
<dbReference type="AlphaFoldDB" id="E6TQB2"/>
<accession>E6TQB2</accession>
<dbReference type="STRING" id="649639.Bcell_1017"/>
<proteinExistence type="predicted"/>
<evidence type="ECO:0000313" key="2">
    <source>
        <dbReference type="Proteomes" id="UP000001401"/>
    </source>
</evidence>
<sequence>MSVEDFLDEIWFPILKKAFIHSQYIASMVEIEDEGVDVDNYREAMEITDKELRKELYEKYKHEITFHFDSKFPNTAG</sequence>
<reference evidence="1 2" key="1">
    <citation type="submission" date="2010-12" db="EMBL/GenBank/DDBJ databases">
        <title>Complete sequence of Bacillus cellulosilyticus DSM 2522.</title>
        <authorList>
            <consortium name="US DOE Joint Genome Institute"/>
            <person name="Lucas S."/>
            <person name="Copeland A."/>
            <person name="Lapidus A."/>
            <person name="Cheng J.-F."/>
            <person name="Bruce D."/>
            <person name="Goodwin L."/>
            <person name="Pitluck S."/>
            <person name="Chertkov O."/>
            <person name="Detter J.C."/>
            <person name="Han C."/>
            <person name="Tapia R."/>
            <person name="Land M."/>
            <person name="Hauser L."/>
            <person name="Jeffries C."/>
            <person name="Kyrpides N."/>
            <person name="Ivanova N."/>
            <person name="Mikhailova N."/>
            <person name="Brumm P."/>
            <person name="Mead D."/>
            <person name="Woyke T."/>
        </authorList>
    </citation>
    <scope>NUCLEOTIDE SEQUENCE [LARGE SCALE GENOMIC DNA]</scope>
    <source>
        <strain evidence="2">ATCC 21833 / DSM 2522 / FERM P-1141 / JCM 9156 / N-4</strain>
    </source>
</reference>
<evidence type="ECO:0000313" key="1">
    <source>
        <dbReference type="EMBL" id="ADU29290.1"/>
    </source>
</evidence>
<dbReference type="EMBL" id="CP002394">
    <property type="protein sequence ID" value="ADU29290.1"/>
    <property type="molecule type" value="Genomic_DNA"/>
</dbReference>
<dbReference type="HOGENOM" id="CLU_2630681_0_0_9"/>
<name>E6TQB2_EVAC2</name>
<keyword evidence="2" id="KW-1185">Reference proteome</keyword>
<dbReference type="KEGG" id="bco:Bcell_1017"/>